<evidence type="ECO:0000256" key="1">
    <source>
        <dbReference type="SAM" id="Phobius"/>
    </source>
</evidence>
<name>Q6E6C9_ANTLO</name>
<sequence length="311" mass="35766">MLCLEALEVCSDDVRESTEVDKAADSERRCTAEHEGRKKVFLKENGGVSVCRSDDKAANKRTDVSPSHARAQAGSCTRENVLMRPIYICAAGLQYLYLLRMEHIEFRLLSKINMRASFLQFDGRVHFVSQKRLFSLEGSPVENFEEECVVKPYSVEPCHSFYIRNNKIHLVHDHAPLFSLYINNIRTTVKDLKGVLYTPHNDSLIFYKSGLISVGGRKFEIKKINCLRVRKNRVIVGTGDGYVYIIRDKRLQKRVRLDDFPITSADLHRGTLFYSTLIGTVGKKRIQETRLYFLVLFFVLVFVLTVFKTNL</sequence>
<dbReference type="EMBL" id="AY548901">
    <property type="protein sequence ID" value="AAT12358.1"/>
    <property type="molecule type" value="Genomic_DNA"/>
</dbReference>
<proteinExistence type="predicted"/>
<evidence type="ECO:0000313" key="2">
    <source>
        <dbReference type="EMBL" id="AAT12358.1"/>
    </source>
</evidence>
<organism evidence="2">
    <name type="scientific">Antonospora locustae</name>
    <name type="common">Microsporidian parasite</name>
    <name type="synonym">Nosema locustae</name>
    <dbReference type="NCBI Taxonomy" id="278021"/>
    <lineage>
        <taxon>Eukaryota</taxon>
        <taxon>Fungi</taxon>
        <taxon>Fungi incertae sedis</taxon>
        <taxon>Microsporidia</taxon>
        <taxon>Antonospora</taxon>
    </lineage>
</organism>
<keyword evidence="1" id="KW-0472">Membrane</keyword>
<keyword evidence="1" id="KW-1133">Transmembrane helix</keyword>
<keyword evidence="1" id="KW-0812">Transmembrane</keyword>
<dbReference type="AlphaFoldDB" id="Q6E6C9"/>
<accession>Q6E6C9</accession>
<reference evidence="2" key="1">
    <citation type="journal article" date="2004" name="Curr. Biol.">
        <title>Genome compaction and stability in microsporidian intracellular parasites.</title>
        <authorList>
            <person name="Slamovits C.H."/>
            <person name="Fast N.M."/>
            <person name="Law J.S."/>
            <person name="Keeling P.J."/>
        </authorList>
    </citation>
    <scope>NUCLEOTIDE SEQUENCE</scope>
</reference>
<protein>
    <submittedName>
        <fullName evidence="2">Uncharacterized protein</fullName>
    </submittedName>
</protein>
<feature type="transmembrane region" description="Helical" evidence="1">
    <location>
        <begin position="291"/>
        <end position="307"/>
    </location>
</feature>